<dbReference type="SUPFAM" id="SSF46689">
    <property type="entry name" value="Homeodomain-like"/>
    <property type="match status" value="1"/>
</dbReference>
<dbReference type="PANTHER" id="PTHR47506:SF1">
    <property type="entry name" value="HTH-TYPE TRANSCRIPTIONAL REGULATOR YJDC"/>
    <property type="match status" value="1"/>
</dbReference>
<dbReference type="OrthoDB" id="9795242at2"/>
<evidence type="ECO:0000256" key="2">
    <source>
        <dbReference type="ARBA" id="ARBA00023125"/>
    </source>
</evidence>
<feature type="domain" description="HTH tetR-type" evidence="5">
    <location>
        <begin position="6"/>
        <end position="66"/>
    </location>
</feature>
<dbReference type="SUPFAM" id="SSF48498">
    <property type="entry name" value="Tetracyclin repressor-like, C-terminal domain"/>
    <property type="match status" value="1"/>
</dbReference>
<protein>
    <submittedName>
        <fullName evidence="6">TetR/AcrR family transcriptional regulator</fullName>
    </submittedName>
</protein>
<keyword evidence="7" id="KW-1185">Reference proteome</keyword>
<gene>
    <name evidence="6" type="ORF">F1189_18100</name>
</gene>
<comment type="caution">
    <text evidence="6">The sequence shown here is derived from an EMBL/GenBank/DDBJ whole genome shotgun (WGS) entry which is preliminary data.</text>
</comment>
<dbReference type="PROSITE" id="PS50977">
    <property type="entry name" value="HTH_TETR_2"/>
    <property type="match status" value="1"/>
</dbReference>
<evidence type="ECO:0000256" key="3">
    <source>
        <dbReference type="ARBA" id="ARBA00023163"/>
    </source>
</evidence>
<sequence length="209" mass="22895">MARPREFDEAAVLDAAMHCFWQRGYEQTSMRDLAGEMGMTSASMYNAFGDKRALYRRALDHYLAQTVRDRIARFAPLPPLAALRGFFTEIVERSVADRQRRGCMLVNSALEVAPHDAGFRRLVAGELEFVEAFFRRCIAAGQQDGTITAHPPAEKLAKLLLSLLLGIRVLARTRPQRAVLDGAAQAALALLQPEPPATVPGHGSDGPPG</sequence>
<keyword evidence="3" id="KW-0804">Transcription</keyword>
<dbReference type="Proteomes" id="UP000325255">
    <property type="component" value="Unassembled WGS sequence"/>
</dbReference>
<dbReference type="EMBL" id="VWPK01000029">
    <property type="protein sequence ID" value="KAA5610684.1"/>
    <property type="molecule type" value="Genomic_DNA"/>
</dbReference>
<evidence type="ECO:0000256" key="4">
    <source>
        <dbReference type="PROSITE-ProRule" id="PRU00335"/>
    </source>
</evidence>
<dbReference type="PRINTS" id="PR00455">
    <property type="entry name" value="HTHTETR"/>
</dbReference>
<name>A0A5M6IQW7_9PROT</name>
<dbReference type="Pfam" id="PF00440">
    <property type="entry name" value="TetR_N"/>
    <property type="match status" value="1"/>
</dbReference>
<keyword evidence="2 4" id="KW-0238">DNA-binding</keyword>
<feature type="DNA-binding region" description="H-T-H motif" evidence="4">
    <location>
        <begin position="29"/>
        <end position="48"/>
    </location>
</feature>
<dbReference type="InterPro" id="IPR011075">
    <property type="entry name" value="TetR_C"/>
</dbReference>
<dbReference type="InterPro" id="IPR001647">
    <property type="entry name" value="HTH_TetR"/>
</dbReference>
<evidence type="ECO:0000259" key="5">
    <source>
        <dbReference type="PROSITE" id="PS50977"/>
    </source>
</evidence>
<dbReference type="PANTHER" id="PTHR47506">
    <property type="entry name" value="TRANSCRIPTIONAL REGULATORY PROTEIN"/>
    <property type="match status" value="1"/>
</dbReference>
<evidence type="ECO:0000313" key="7">
    <source>
        <dbReference type="Proteomes" id="UP000325255"/>
    </source>
</evidence>
<dbReference type="RefSeq" id="WP_150042270.1">
    <property type="nucleotide sequence ID" value="NZ_OW485601.1"/>
</dbReference>
<dbReference type="InterPro" id="IPR009057">
    <property type="entry name" value="Homeodomain-like_sf"/>
</dbReference>
<keyword evidence="1" id="KW-0805">Transcription regulation</keyword>
<accession>A0A5M6IQW7</accession>
<dbReference type="InterPro" id="IPR036271">
    <property type="entry name" value="Tet_transcr_reg_TetR-rel_C_sf"/>
</dbReference>
<evidence type="ECO:0000256" key="1">
    <source>
        <dbReference type="ARBA" id="ARBA00023015"/>
    </source>
</evidence>
<dbReference type="AlphaFoldDB" id="A0A5M6IQW7"/>
<dbReference type="GO" id="GO:0003677">
    <property type="term" value="F:DNA binding"/>
    <property type="evidence" value="ECO:0007669"/>
    <property type="project" value="UniProtKB-UniRule"/>
</dbReference>
<dbReference type="Gene3D" id="1.10.357.10">
    <property type="entry name" value="Tetracycline Repressor, domain 2"/>
    <property type="match status" value="1"/>
</dbReference>
<organism evidence="6 7">
    <name type="scientific">Rhodovastum atsumiense</name>
    <dbReference type="NCBI Taxonomy" id="504468"/>
    <lineage>
        <taxon>Bacteria</taxon>
        <taxon>Pseudomonadati</taxon>
        <taxon>Pseudomonadota</taxon>
        <taxon>Alphaproteobacteria</taxon>
        <taxon>Acetobacterales</taxon>
        <taxon>Acetobacteraceae</taxon>
        <taxon>Rhodovastum</taxon>
    </lineage>
</organism>
<dbReference type="Gene3D" id="1.10.10.60">
    <property type="entry name" value="Homeodomain-like"/>
    <property type="match status" value="1"/>
</dbReference>
<proteinExistence type="predicted"/>
<dbReference type="Pfam" id="PF16925">
    <property type="entry name" value="TetR_C_13"/>
    <property type="match status" value="1"/>
</dbReference>
<evidence type="ECO:0000313" key="6">
    <source>
        <dbReference type="EMBL" id="KAA5610684.1"/>
    </source>
</evidence>
<reference evidence="6 7" key="1">
    <citation type="submission" date="2019-09" db="EMBL/GenBank/DDBJ databases">
        <title>Genome sequence of Rhodovastum atsumiense, a diverse member of the Acetobacteraceae family of non-sulfur purple photosynthetic bacteria.</title>
        <authorList>
            <person name="Meyer T."/>
            <person name="Kyndt J."/>
        </authorList>
    </citation>
    <scope>NUCLEOTIDE SEQUENCE [LARGE SCALE GENOMIC DNA]</scope>
    <source>
        <strain evidence="6 7">DSM 21279</strain>
    </source>
</reference>